<dbReference type="Proteomes" id="UP000614601">
    <property type="component" value="Unassembled WGS sequence"/>
</dbReference>
<evidence type="ECO:0000313" key="3">
    <source>
        <dbReference type="Proteomes" id="UP000614601"/>
    </source>
</evidence>
<comment type="caution">
    <text evidence="2">The sequence shown here is derived from an EMBL/GenBank/DDBJ whole genome shotgun (WGS) entry which is preliminary data.</text>
</comment>
<feature type="compositionally biased region" description="Polar residues" evidence="1">
    <location>
        <begin position="507"/>
        <end position="526"/>
    </location>
</feature>
<feature type="compositionally biased region" description="Polar residues" evidence="1">
    <location>
        <begin position="318"/>
        <end position="342"/>
    </location>
</feature>
<dbReference type="OrthoDB" id="2275718at2759"/>
<feature type="compositionally biased region" description="Low complexity" evidence="1">
    <location>
        <begin position="491"/>
        <end position="506"/>
    </location>
</feature>
<dbReference type="AlphaFoldDB" id="A0A811JQ51"/>
<feature type="compositionally biased region" description="Low complexity" evidence="1">
    <location>
        <begin position="561"/>
        <end position="577"/>
    </location>
</feature>
<evidence type="ECO:0000313" key="2">
    <source>
        <dbReference type="EMBL" id="CAD5205491.1"/>
    </source>
</evidence>
<sequence>MVTELALSLDFKREIIRMIGCEVVFSFANDINAELQYGELQAFHPYEHILGVVMTTHRANRCLEIPLSSLSYFKCRYDEPHRQFKIDGDYHDMIEDEKNLQEWQPELEFEETMTLETKKRWSVEAMFEANVKLGVQSTFEGIDNYSTAQPMGNEEDRRRAEAIALEIERNEQSKYNACLENDDEERDIKEYEASRPPVNRPSAVNQPPVVRPIPPVRPTSANKLASQSKVSGKVTGVGSHQSGHGSAQNSHGSGSNSQGSAQNSHGSAQPLAKENIESWRKPKASTTQPTPSLIQPNVSSTQSKPSSLGTFQAGLGTPQASHDALTSHTTPQANFGSSQNLAKENKDHGKKFTGSQQNSSSARPTFSSTQSRSSSHSSQPLNKEHNDRRFKNAVRPSTQVSRPSTHFNSTTIQANPSSTQPTLSSNEPKPSGLISGQSVTSSQPLGRQDNDQKFRSGARPSAQANQPSTQNLSSSQGSLKQNNDQRFKAGSRPSTQPTPPSTHSNSITSQANPSSTQSDSRIQPTAPQAHVEQPQTRPKSTTPPSSQANSTTPPLSHANFTTPPSTQASSTTPPSSQNSAKENKKFKFNVTAPEFRPTTHRYPTPPEQIYQPEFVPQPVMVSYGPIQGMQQPIQVPPPQIQPQIQVQQQIPQQQFQPQMQSYNYAPNYQQNPTVPLASVNTSQYGPFVVASQYAPPPQYQQKQFVPLQTPRPQQPQQYHQPLFIPPQPQQIPVQYPPPPPNQTVQYFPAQQFYAQPRHTIQSNKWTRTGIVILFRSYFEYFVSFPIQFGRFFEGCTGFLVDYAQVDIR</sequence>
<name>A0A811JQ51_9BILA</name>
<protein>
    <recommendedName>
        <fullName evidence="4">LsmAD domain-containing protein</fullName>
    </recommendedName>
</protein>
<evidence type="ECO:0000256" key="1">
    <source>
        <dbReference type="SAM" id="MobiDB-lite"/>
    </source>
</evidence>
<proteinExistence type="predicted"/>
<organism evidence="2 3">
    <name type="scientific">Bursaphelenchus okinawaensis</name>
    <dbReference type="NCBI Taxonomy" id="465554"/>
    <lineage>
        <taxon>Eukaryota</taxon>
        <taxon>Metazoa</taxon>
        <taxon>Ecdysozoa</taxon>
        <taxon>Nematoda</taxon>
        <taxon>Chromadorea</taxon>
        <taxon>Rhabditida</taxon>
        <taxon>Tylenchina</taxon>
        <taxon>Tylenchomorpha</taxon>
        <taxon>Aphelenchoidea</taxon>
        <taxon>Aphelenchoididae</taxon>
        <taxon>Bursaphelenchus</taxon>
    </lineage>
</organism>
<accession>A0A811JQ51</accession>
<gene>
    <name evidence="2" type="ORF">BOKJ2_LOCUS175</name>
</gene>
<keyword evidence="3" id="KW-1185">Reference proteome</keyword>
<reference evidence="2" key="1">
    <citation type="submission" date="2020-09" db="EMBL/GenBank/DDBJ databases">
        <authorList>
            <person name="Kikuchi T."/>
        </authorList>
    </citation>
    <scope>NUCLEOTIDE SEQUENCE</scope>
    <source>
        <strain evidence="2">SH1</strain>
    </source>
</reference>
<feature type="compositionally biased region" description="Low complexity" evidence="1">
    <location>
        <begin position="238"/>
        <end position="269"/>
    </location>
</feature>
<feature type="compositionally biased region" description="Polar residues" evidence="1">
    <location>
        <begin position="284"/>
        <end position="310"/>
    </location>
</feature>
<evidence type="ECO:0008006" key="4">
    <source>
        <dbReference type="Google" id="ProtNLM"/>
    </source>
</evidence>
<dbReference type="EMBL" id="CAJFDH010000001">
    <property type="protein sequence ID" value="CAD5205491.1"/>
    <property type="molecule type" value="Genomic_DNA"/>
</dbReference>
<feature type="compositionally biased region" description="Polar residues" evidence="1">
    <location>
        <begin position="353"/>
        <end position="366"/>
    </location>
</feature>
<dbReference type="Proteomes" id="UP000783686">
    <property type="component" value="Unassembled WGS sequence"/>
</dbReference>
<feature type="compositionally biased region" description="Polar residues" evidence="1">
    <location>
        <begin position="533"/>
        <end position="560"/>
    </location>
</feature>
<dbReference type="EMBL" id="CAJFCW020000001">
    <property type="protein sequence ID" value="CAG9077664.1"/>
    <property type="molecule type" value="Genomic_DNA"/>
</dbReference>
<feature type="compositionally biased region" description="Low complexity" evidence="1">
    <location>
        <begin position="367"/>
        <end position="378"/>
    </location>
</feature>
<feature type="compositionally biased region" description="Polar residues" evidence="1">
    <location>
        <begin position="219"/>
        <end position="230"/>
    </location>
</feature>
<feature type="region of interest" description="Disordered" evidence="1">
    <location>
        <begin position="191"/>
        <end position="588"/>
    </location>
</feature>
<feature type="compositionally biased region" description="Polar residues" evidence="1">
    <location>
        <begin position="462"/>
        <end position="484"/>
    </location>
</feature>
<feature type="compositionally biased region" description="Polar residues" evidence="1">
    <location>
        <begin position="395"/>
        <end position="445"/>
    </location>
</feature>